<dbReference type="AlphaFoldDB" id="A0A4V2Z3C2"/>
<comment type="caution">
    <text evidence="2">The sequence shown here is derived from an EMBL/GenBank/DDBJ whole genome shotgun (WGS) entry which is preliminary data.</text>
</comment>
<dbReference type="Proteomes" id="UP000294850">
    <property type="component" value="Unassembled WGS sequence"/>
</dbReference>
<dbReference type="EMBL" id="SMFL01000010">
    <property type="protein sequence ID" value="TDE12138.1"/>
    <property type="molecule type" value="Genomic_DNA"/>
</dbReference>
<dbReference type="RefSeq" id="WP_131960848.1">
    <property type="nucleotide sequence ID" value="NZ_SMFL01000010.1"/>
</dbReference>
<feature type="signal peptide" evidence="1">
    <location>
        <begin position="1"/>
        <end position="22"/>
    </location>
</feature>
<dbReference type="OrthoDB" id="883248at2"/>
<proteinExistence type="predicted"/>
<keyword evidence="3" id="KW-1185">Reference proteome</keyword>
<organism evidence="2 3">
    <name type="scientific">Dyadobacter psychrotolerans</name>
    <dbReference type="NCBI Taxonomy" id="2541721"/>
    <lineage>
        <taxon>Bacteria</taxon>
        <taxon>Pseudomonadati</taxon>
        <taxon>Bacteroidota</taxon>
        <taxon>Cytophagia</taxon>
        <taxon>Cytophagales</taxon>
        <taxon>Spirosomataceae</taxon>
        <taxon>Dyadobacter</taxon>
    </lineage>
</organism>
<sequence length="186" mass="20764">MKVKFCLSILLITTLSRSYLIAQGTEGQLTKNQLRIDFLFPGIAFERAVSKDMSFVLDSHVGLTSADNNELVRKNVAMQTISLQYRYYLNLQKRFSKGRSTLTNSGLYTGIITEQAIFYGQKESTLFSKAGIISGFQQTFHNGFNINVAGGAGYTDGINFKAKIRPIIQLSLGIVLGAKKKYRQKE</sequence>
<protein>
    <recommendedName>
        <fullName evidence="4">DUF3575 domain-containing protein</fullName>
    </recommendedName>
</protein>
<name>A0A4V2Z3C2_9BACT</name>
<accession>A0A4V2Z3C2</accession>
<evidence type="ECO:0000313" key="3">
    <source>
        <dbReference type="Proteomes" id="UP000294850"/>
    </source>
</evidence>
<reference evidence="2 3" key="1">
    <citation type="submission" date="2019-03" db="EMBL/GenBank/DDBJ databases">
        <title>Dyadobacter AR-3-6 sp. nov., isolated from arctic soil.</title>
        <authorList>
            <person name="Chaudhary D.K."/>
        </authorList>
    </citation>
    <scope>NUCLEOTIDE SEQUENCE [LARGE SCALE GENOMIC DNA]</scope>
    <source>
        <strain evidence="2 3">AR-3-6</strain>
    </source>
</reference>
<evidence type="ECO:0000313" key="2">
    <source>
        <dbReference type="EMBL" id="TDE12138.1"/>
    </source>
</evidence>
<keyword evidence="1" id="KW-0732">Signal</keyword>
<gene>
    <name evidence="2" type="ORF">E0F88_24140</name>
</gene>
<feature type="chain" id="PRO_5020474845" description="DUF3575 domain-containing protein" evidence="1">
    <location>
        <begin position="23"/>
        <end position="186"/>
    </location>
</feature>
<evidence type="ECO:0008006" key="4">
    <source>
        <dbReference type="Google" id="ProtNLM"/>
    </source>
</evidence>
<evidence type="ECO:0000256" key="1">
    <source>
        <dbReference type="SAM" id="SignalP"/>
    </source>
</evidence>